<protein>
    <submittedName>
        <fullName evidence="1">Uncharacterized protein</fullName>
    </submittedName>
</protein>
<dbReference type="AlphaFoldDB" id="A0A1R1EV27"/>
<dbReference type="RefSeq" id="WP_076170092.1">
    <property type="nucleotide sequence ID" value="NZ_MRTP01000002.1"/>
</dbReference>
<sequence length="183" mass="20479">MKRFLIPGLVLAVTLGSVLILPALYHAEHTFARESRALAAFHPQSGWTLDNANIVDALDSLPLTLPIRKVEWESRVLTVDLKVATPEVSVSEIYSNIAEILTFSFDGTSNVDQILLRLVAEDKWLGTRHLLLAADVRRTEWSPELKQALGEAGEGPLADDIKARFHLTETKLWRDRFDPQENG</sequence>
<proteinExistence type="predicted"/>
<dbReference type="EMBL" id="MRTP01000002">
    <property type="protein sequence ID" value="OMF55700.1"/>
    <property type="molecule type" value="Genomic_DNA"/>
</dbReference>
<dbReference type="Proteomes" id="UP000187172">
    <property type="component" value="Unassembled WGS sequence"/>
</dbReference>
<accession>A0A1R1EV27</accession>
<organism evidence="1 2">
    <name type="scientific">Paenibacillus rhizosphaerae</name>
    <dbReference type="NCBI Taxonomy" id="297318"/>
    <lineage>
        <taxon>Bacteria</taxon>
        <taxon>Bacillati</taxon>
        <taxon>Bacillota</taxon>
        <taxon>Bacilli</taxon>
        <taxon>Bacillales</taxon>
        <taxon>Paenibacillaceae</taxon>
        <taxon>Paenibacillus</taxon>
    </lineage>
</organism>
<evidence type="ECO:0000313" key="1">
    <source>
        <dbReference type="EMBL" id="OMF55700.1"/>
    </source>
</evidence>
<gene>
    <name evidence="1" type="ORF">BK138_13735</name>
</gene>
<reference evidence="1 2" key="1">
    <citation type="submission" date="2016-11" db="EMBL/GenBank/DDBJ databases">
        <title>Paenibacillus species isolates.</title>
        <authorList>
            <person name="Beno S.M."/>
        </authorList>
    </citation>
    <scope>NUCLEOTIDE SEQUENCE [LARGE SCALE GENOMIC DNA]</scope>
    <source>
        <strain evidence="1 2">FSL R5-0378</strain>
    </source>
</reference>
<name>A0A1R1EV27_9BACL</name>
<evidence type="ECO:0000313" key="2">
    <source>
        <dbReference type="Proteomes" id="UP000187172"/>
    </source>
</evidence>
<comment type="caution">
    <text evidence="1">The sequence shown here is derived from an EMBL/GenBank/DDBJ whole genome shotgun (WGS) entry which is preliminary data.</text>
</comment>
<dbReference type="STRING" id="297318.BK138_13735"/>
<keyword evidence="2" id="KW-1185">Reference proteome</keyword>